<keyword evidence="1" id="KW-0812">Transmembrane</keyword>
<feature type="transmembrane region" description="Helical" evidence="1">
    <location>
        <begin position="219"/>
        <end position="239"/>
    </location>
</feature>
<reference evidence="2" key="1">
    <citation type="submission" date="2015-09" db="EMBL/GenBank/DDBJ databases">
        <title>Draft Genome Sequences of Two Novel Amoeba-resistant Intranuclear Bacteria, Candidatus Berkiella cookevillensis and Candidatus Berkiella aquae.</title>
        <authorList>
            <person name="Mehari Y.T."/>
            <person name="Arivett B.A."/>
            <person name="Farone A.L."/>
            <person name="Gunderson J.H."/>
            <person name="Farone M.B."/>
        </authorList>
    </citation>
    <scope>NUCLEOTIDE SEQUENCE [LARGE SCALE GENOMIC DNA]</scope>
    <source>
        <strain evidence="2">CC99</strain>
    </source>
</reference>
<protein>
    <submittedName>
        <fullName evidence="2">Uncharacterized protein</fullName>
    </submittedName>
</protein>
<evidence type="ECO:0000256" key="1">
    <source>
        <dbReference type="SAM" id="Phobius"/>
    </source>
</evidence>
<feature type="transmembrane region" description="Helical" evidence="1">
    <location>
        <begin position="45"/>
        <end position="62"/>
    </location>
</feature>
<evidence type="ECO:0000313" key="3">
    <source>
        <dbReference type="EMBL" id="MCS5708162.1"/>
    </source>
</evidence>
<comment type="caution">
    <text evidence="2">The sequence shown here is derived from an EMBL/GenBank/DDBJ whole genome shotgun (WGS) entry which is preliminary data.</text>
</comment>
<reference evidence="3" key="2">
    <citation type="journal article" date="2016" name="Genome Announc.">
        <title>Draft Genome Sequences of Two Novel Amoeba-Resistant Intranuclear Bacteria, 'Candidatus Berkiella cookevillensis' and 'Candidatus Berkiella aquae'.</title>
        <authorList>
            <person name="Mehari Y.T."/>
            <person name="Arivett B.A."/>
            <person name="Farone A.L."/>
            <person name="Gunderson J.H."/>
            <person name="Farone M.B."/>
        </authorList>
    </citation>
    <scope>NUCLEOTIDE SEQUENCE</scope>
    <source>
        <strain evidence="3">CC99</strain>
    </source>
</reference>
<feature type="transmembrane region" description="Helical" evidence="1">
    <location>
        <begin position="21"/>
        <end position="39"/>
    </location>
</feature>
<organism evidence="2">
    <name type="scientific">Candidatus Berkiella cookevillensis</name>
    <dbReference type="NCBI Taxonomy" id="437022"/>
    <lineage>
        <taxon>Bacteria</taxon>
        <taxon>Pseudomonadati</taxon>
        <taxon>Pseudomonadota</taxon>
        <taxon>Gammaproteobacteria</taxon>
        <taxon>Candidatus Berkiellales</taxon>
        <taxon>Candidatus Berkiellaceae</taxon>
        <taxon>Candidatus Berkiella</taxon>
    </lineage>
</organism>
<keyword evidence="1" id="KW-0472">Membrane</keyword>
<reference evidence="3" key="3">
    <citation type="submission" date="2021-06" db="EMBL/GenBank/DDBJ databases">
        <title>Genomic Description and Analysis of Intracellular Bacteria, Candidatus Berkiella cookevillensis and Candidatus Berkiella aquae.</title>
        <authorList>
            <person name="Kidane D.T."/>
            <person name="Mehari Y.T."/>
            <person name="Rice F.C."/>
            <person name="Arivett B.A."/>
            <person name="Farone A.L."/>
            <person name="Berk S.G."/>
            <person name="Farone M.B."/>
        </authorList>
    </citation>
    <scope>NUCLEOTIDE SEQUENCE</scope>
    <source>
        <strain evidence="3">CC99</strain>
    </source>
</reference>
<feature type="transmembrane region" description="Helical" evidence="1">
    <location>
        <begin position="335"/>
        <end position="357"/>
    </location>
</feature>
<feature type="transmembrane region" description="Helical" evidence="1">
    <location>
        <begin position="146"/>
        <end position="168"/>
    </location>
</feature>
<feature type="transmembrane region" description="Helical" evidence="1">
    <location>
        <begin position="101"/>
        <end position="119"/>
    </location>
</feature>
<dbReference type="Proteomes" id="UP000051494">
    <property type="component" value="Unassembled WGS sequence"/>
</dbReference>
<name>A0A0Q9YPQ3_9GAMM</name>
<sequence length="466" mass="52972">MMIFNNAEFRRNIWLDFSLQRILLTSLIIGLIVYLFQLAGSHSTSAAIAFALACYFIFLWGTKNASECVIEEVNLNTWDFQRQSALTPLEMSFGKLIGSTAFAWYGTFISLILYVFLALNTSTTATELSLYGQLFNVKTLDIGHEVILLLMGGLLTQSIALILSLQVLSKARHGHNIKTFRYFLIAIFIGGTITHQTFLLSSLSTTITWHHIEFNAASFIPISLFIFLIWSLIGVYRSFSKELQYSQIPWIWLIFNLYCVIYFSGFTFAAPLSEQLNEIEKLKDLQTVFKSAPIYTAFMVALLLSYCAILIDNVSYLQYKRLITHFNEKRIVEALNYSPLWIISVAFLLITGLIAIASPLPLSKFIDSFSSSILILTTILFLMRDIALMHYFTLKQKSRILGTFVLYLFLLYVLFPFLLKVSQLNSLLPLFIPSYGQGNFVAFAGLFAQIGLIGFLIKIQCKAYRV</sequence>
<feature type="transmembrane region" description="Helical" evidence="1">
    <location>
        <begin position="292"/>
        <end position="314"/>
    </location>
</feature>
<dbReference type="STRING" id="437022.CC99x_01613"/>
<accession>A0A0Q9YPQ3</accession>
<dbReference type="RefSeq" id="WP_057624696.1">
    <property type="nucleotide sequence ID" value="NZ_LKHV02000001.1"/>
</dbReference>
<feature type="transmembrane region" description="Helical" evidence="1">
    <location>
        <begin position="251"/>
        <end position="272"/>
    </location>
</feature>
<keyword evidence="4" id="KW-1185">Reference proteome</keyword>
<dbReference type="EMBL" id="LKHV01000007">
    <property type="protein sequence ID" value="KRG18401.1"/>
    <property type="molecule type" value="Genomic_DNA"/>
</dbReference>
<evidence type="ECO:0000313" key="2">
    <source>
        <dbReference type="EMBL" id="KRG18401.1"/>
    </source>
</evidence>
<feature type="transmembrane region" description="Helical" evidence="1">
    <location>
        <begin position="180"/>
        <end position="199"/>
    </location>
</feature>
<dbReference type="EMBL" id="LKHV02000001">
    <property type="protein sequence ID" value="MCS5708162.1"/>
    <property type="molecule type" value="Genomic_DNA"/>
</dbReference>
<dbReference type="OrthoDB" id="7328287at2"/>
<feature type="transmembrane region" description="Helical" evidence="1">
    <location>
        <begin position="400"/>
        <end position="419"/>
    </location>
</feature>
<dbReference type="AlphaFoldDB" id="A0A0Q9YPQ3"/>
<proteinExistence type="predicted"/>
<keyword evidence="1" id="KW-1133">Transmembrane helix</keyword>
<feature type="transmembrane region" description="Helical" evidence="1">
    <location>
        <begin position="439"/>
        <end position="457"/>
    </location>
</feature>
<evidence type="ECO:0000313" key="4">
    <source>
        <dbReference type="Proteomes" id="UP000051494"/>
    </source>
</evidence>
<gene>
    <name evidence="3" type="ORF">CC99x_004520</name>
    <name evidence="2" type="ORF">CC99x_01613</name>
</gene>
<feature type="transmembrane region" description="Helical" evidence="1">
    <location>
        <begin position="369"/>
        <end position="388"/>
    </location>
</feature>